<accession>A0A1I5V8N4</accession>
<protein>
    <submittedName>
        <fullName evidence="8">Trypsin</fullName>
    </submittedName>
</protein>
<keyword evidence="6" id="KW-0732">Signal</keyword>
<dbReference type="Proteomes" id="UP000182692">
    <property type="component" value="Unassembled WGS sequence"/>
</dbReference>
<keyword evidence="3" id="KW-0378">Hydrolase</keyword>
<evidence type="ECO:0000256" key="4">
    <source>
        <dbReference type="SAM" id="MobiDB-lite"/>
    </source>
</evidence>
<sequence length="365" mass="38073">MRIKQWMAVVSLATAISPMTAMAATEGAEKSPRIVGGGFAPISDAPWQVFLEVGNFVCGGAIISNDYVLTAAHCVEGASASNITVYAGIEDLNDLNGNGIAVSSVLSNPNYNSSSLTADVSLIQLAGALPSNAKPIQLVDASEQADLDNEFAVAEDQNLYVSGWGETFTNSSISRYLKRTYLDGVSDTTCGWTRSGGGVVQAFADAFICANDPLVPTGICSGDSGGPLVWQDPNHAADADKGYRLVGLVSFSSTDGCALTGIEDGFTQLSTYRDWISNNMNGGYLNPNVSFDADIFDASRTYTPPADIPTVTPPVNDTPTTPTTPATPATPATSGGGGGAISLFALVLLSFLLGFSIYSRRRFLS</sequence>
<dbReference type="SMART" id="SM00020">
    <property type="entry name" value="Tryp_SPc"/>
    <property type="match status" value="1"/>
</dbReference>
<dbReference type="OrthoDB" id="9813836at2"/>
<dbReference type="PROSITE" id="PS50240">
    <property type="entry name" value="TRYPSIN_DOM"/>
    <property type="match status" value="1"/>
</dbReference>
<evidence type="ECO:0000256" key="2">
    <source>
        <dbReference type="ARBA" id="ARBA00023157"/>
    </source>
</evidence>
<dbReference type="PROSITE" id="PS00135">
    <property type="entry name" value="TRYPSIN_SER"/>
    <property type="match status" value="1"/>
</dbReference>
<dbReference type="Pfam" id="PF00089">
    <property type="entry name" value="Trypsin"/>
    <property type="match status" value="1"/>
</dbReference>
<dbReference type="Gene3D" id="2.40.10.10">
    <property type="entry name" value="Trypsin-like serine proteases"/>
    <property type="match status" value="1"/>
</dbReference>
<dbReference type="CDD" id="cd00190">
    <property type="entry name" value="Tryp_SPc"/>
    <property type="match status" value="1"/>
</dbReference>
<dbReference type="GO" id="GO:0006508">
    <property type="term" value="P:proteolysis"/>
    <property type="evidence" value="ECO:0007669"/>
    <property type="project" value="UniProtKB-KW"/>
</dbReference>
<reference evidence="8 9" key="1">
    <citation type="submission" date="2016-10" db="EMBL/GenBank/DDBJ databases">
        <authorList>
            <person name="de Groot N.N."/>
        </authorList>
    </citation>
    <scope>NUCLEOTIDE SEQUENCE [LARGE SCALE GENOMIC DNA]</scope>
    <source>
        <strain evidence="8 9">DSM 15893</strain>
    </source>
</reference>
<dbReference type="FunFam" id="2.40.10.10:FF:000068">
    <property type="entry name" value="transmembrane protease serine 2"/>
    <property type="match status" value="1"/>
</dbReference>
<evidence type="ECO:0000256" key="3">
    <source>
        <dbReference type="RuleBase" id="RU363034"/>
    </source>
</evidence>
<keyword evidence="2" id="KW-1015">Disulfide bond</keyword>
<evidence type="ECO:0000256" key="1">
    <source>
        <dbReference type="ARBA" id="ARBA00007664"/>
    </source>
</evidence>
<dbReference type="InterPro" id="IPR001314">
    <property type="entry name" value="Peptidase_S1A"/>
</dbReference>
<comment type="similarity">
    <text evidence="1">Belongs to the peptidase S1 family.</text>
</comment>
<dbReference type="PRINTS" id="PR00722">
    <property type="entry name" value="CHYMOTRYPSIN"/>
</dbReference>
<feature type="compositionally biased region" description="Low complexity" evidence="4">
    <location>
        <begin position="309"/>
        <end position="333"/>
    </location>
</feature>
<keyword evidence="3" id="KW-0645">Protease</keyword>
<evidence type="ECO:0000256" key="6">
    <source>
        <dbReference type="SAM" id="SignalP"/>
    </source>
</evidence>
<feature type="signal peptide" evidence="6">
    <location>
        <begin position="1"/>
        <end position="23"/>
    </location>
</feature>
<dbReference type="InterPro" id="IPR033116">
    <property type="entry name" value="TRYPSIN_SER"/>
</dbReference>
<evidence type="ECO:0000259" key="7">
    <source>
        <dbReference type="PROSITE" id="PS50240"/>
    </source>
</evidence>
<dbReference type="AlphaFoldDB" id="A0A1I5V8N4"/>
<dbReference type="PANTHER" id="PTHR24276">
    <property type="entry name" value="POLYSERASE-RELATED"/>
    <property type="match status" value="1"/>
</dbReference>
<dbReference type="RefSeq" id="WP_083417939.1">
    <property type="nucleotide sequence ID" value="NZ_FOWR01000036.1"/>
</dbReference>
<feature type="domain" description="Peptidase S1" evidence="7">
    <location>
        <begin position="34"/>
        <end position="281"/>
    </location>
</feature>
<evidence type="ECO:0000256" key="5">
    <source>
        <dbReference type="SAM" id="Phobius"/>
    </source>
</evidence>
<dbReference type="PANTHER" id="PTHR24276:SF91">
    <property type="entry name" value="AT26814P-RELATED"/>
    <property type="match status" value="1"/>
</dbReference>
<proteinExistence type="inferred from homology"/>
<dbReference type="SUPFAM" id="SSF50494">
    <property type="entry name" value="Trypsin-like serine proteases"/>
    <property type="match status" value="1"/>
</dbReference>
<dbReference type="PROSITE" id="PS00134">
    <property type="entry name" value="TRYPSIN_HIS"/>
    <property type="match status" value="1"/>
</dbReference>
<dbReference type="InterPro" id="IPR018114">
    <property type="entry name" value="TRYPSIN_HIS"/>
</dbReference>
<dbReference type="InterPro" id="IPR043504">
    <property type="entry name" value="Peptidase_S1_PA_chymotrypsin"/>
</dbReference>
<keyword evidence="5" id="KW-0472">Membrane</keyword>
<feature type="chain" id="PRO_5010220651" evidence="6">
    <location>
        <begin position="24"/>
        <end position="365"/>
    </location>
</feature>
<organism evidence="8 9">
    <name type="scientific">Enterovibrio norvegicus DSM 15893</name>
    <dbReference type="NCBI Taxonomy" id="1121869"/>
    <lineage>
        <taxon>Bacteria</taxon>
        <taxon>Pseudomonadati</taxon>
        <taxon>Pseudomonadota</taxon>
        <taxon>Gammaproteobacteria</taxon>
        <taxon>Vibrionales</taxon>
        <taxon>Vibrionaceae</taxon>
        <taxon>Enterovibrio</taxon>
    </lineage>
</organism>
<dbReference type="STRING" id="1121869.SAMN03084138_03871"/>
<gene>
    <name evidence="8" type="ORF">SAMN03084138_03871</name>
</gene>
<evidence type="ECO:0000313" key="8">
    <source>
        <dbReference type="EMBL" id="SFQ03792.1"/>
    </source>
</evidence>
<keyword evidence="5" id="KW-1133">Transmembrane helix</keyword>
<name>A0A1I5V8N4_9GAMM</name>
<evidence type="ECO:0000313" key="9">
    <source>
        <dbReference type="Proteomes" id="UP000182692"/>
    </source>
</evidence>
<dbReference type="GeneID" id="35873846"/>
<dbReference type="EMBL" id="FOWR01000036">
    <property type="protein sequence ID" value="SFQ03792.1"/>
    <property type="molecule type" value="Genomic_DNA"/>
</dbReference>
<dbReference type="InterPro" id="IPR050430">
    <property type="entry name" value="Peptidase_S1"/>
</dbReference>
<dbReference type="GO" id="GO:0004252">
    <property type="term" value="F:serine-type endopeptidase activity"/>
    <property type="evidence" value="ECO:0007669"/>
    <property type="project" value="InterPro"/>
</dbReference>
<dbReference type="InterPro" id="IPR001254">
    <property type="entry name" value="Trypsin_dom"/>
</dbReference>
<keyword evidence="5" id="KW-0812">Transmembrane</keyword>
<keyword evidence="3" id="KW-0720">Serine protease</keyword>
<dbReference type="InterPro" id="IPR009003">
    <property type="entry name" value="Peptidase_S1_PA"/>
</dbReference>
<feature type="region of interest" description="Disordered" evidence="4">
    <location>
        <begin position="304"/>
        <end position="333"/>
    </location>
</feature>
<feature type="transmembrane region" description="Helical" evidence="5">
    <location>
        <begin position="337"/>
        <end position="358"/>
    </location>
</feature>